<gene>
    <name evidence="1" type="ORF">DR999_PMT17381</name>
</gene>
<reference evidence="1 2" key="1">
    <citation type="submission" date="2019-04" db="EMBL/GenBank/DDBJ databases">
        <title>Draft genome of the big-headed turtle Platysternon megacephalum.</title>
        <authorList>
            <person name="Gong S."/>
        </authorList>
    </citation>
    <scope>NUCLEOTIDE SEQUENCE [LARGE SCALE GENOMIC DNA]</scope>
    <source>
        <strain evidence="1">DO16091913</strain>
        <tissue evidence="1">Muscle</tissue>
    </source>
</reference>
<organism evidence="1 2">
    <name type="scientific">Platysternon megacephalum</name>
    <name type="common">big-headed turtle</name>
    <dbReference type="NCBI Taxonomy" id="55544"/>
    <lineage>
        <taxon>Eukaryota</taxon>
        <taxon>Metazoa</taxon>
        <taxon>Chordata</taxon>
        <taxon>Craniata</taxon>
        <taxon>Vertebrata</taxon>
        <taxon>Euteleostomi</taxon>
        <taxon>Archelosauria</taxon>
        <taxon>Testudinata</taxon>
        <taxon>Testudines</taxon>
        <taxon>Cryptodira</taxon>
        <taxon>Durocryptodira</taxon>
        <taxon>Testudinoidea</taxon>
        <taxon>Platysternidae</taxon>
        <taxon>Platysternon</taxon>
    </lineage>
</organism>
<dbReference type="Proteomes" id="UP000297703">
    <property type="component" value="Unassembled WGS sequence"/>
</dbReference>
<sequence>MRVKLGLFGQPVSAWEQMFPTAECGYSVYCQFPTQGPMFYRVTLFTCKMVEVGTWMMVQFRTLQNWSTISRHAEEQQLPSLQQLVSCYPCTRASTSSYCLPSPRRQEAARFPV</sequence>
<evidence type="ECO:0000313" key="1">
    <source>
        <dbReference type="EMBL" id="TFK00459.1"/>
    </source>
</evidence>
<dbReference type="AlphaFoldDB" id="A0A4D9DTJ0"/>
<proteinExistence type="predicted"/>
<comment type="caution">
    <text evidence="1">The sequence shown here is derived from an EMBL/GenBank/DDBJ whole genome shotgun (WGS) entry which is preliminary data.</text>
</comment>
<reference evidence="1 2" key="2">
    <citation type="submission" date="2019-04" db="EMBL/GenBank/DDBJ databases">
        <title>The genome sequence of big-headed turtle.</title>
        <authorList>
            <person name="Gong S."/>
        </authorList>
    </citation>
    <scope>NUCLEOTIDE SEQUENCE [LARGE SCALE GENOMIC DNA]</scope>
    <source>
        <strain evidence="1">DO16091913</strain>
        <tissue evidence="1">Muscle</tissue>
    </source>
</reference>
<protein>
    <submittedName>
        <fullName evidence="1">TBC1 domain family member 20-like</fullName>
    </submittedName>
</protein>
<name>A0A4D9DTJ0_9SAUR</name>
<dbReference type="EMBL" id="QXTE01000269">
    <property type="protein sequence ID" value="TFK00459.1"/>
    <property type="molecule type" value="Genomic_DNA"/>
</dbReference>
<evidence type="ECO:0000313" key="2">
    <source>
        <dbReference type="Proteomes" id="UP000297703"/>
    </source>
</evidence>
<accession>A0A4D9DTJ0</accession>
<keyword evidence="2" id="KW-1185">Reference proteome</keyword>